<reference evidence="4 5" key="1">
    <citation type="submission" date="2018-06" db="EMBL/GenBank/DDBJ databases">
        <title>Pseudomonas diversity within urban Lake Michigan freshwaters.</title>
        <authorList>
            <person name="Batrich M."/>
            <person name="Hatzopoulos T."/>
            <person name="Putonti C."/>
        </authorList>
    </citation>
    <scope>NUCLEOTIDE SEQUENCE [LARGE SCALE GENOMIC DNA]</scope>
    <source>
        <strain evidence="4 5">MB-090714</strain>
    </source>
</reference>
<dbReference type="AlphaFoldDB" id="A0A142INY0"/>
<accession>A0A142INY0</accession>
<proteinExistence type="predicted"/>
<name>A0A142INY0_AQUAC</name>
<evidence type="ECO:0000256" key="3">
    <source>
        <dbReference type="ARBA" id="ARBA00023163"/>
    </source>
</evidence>
<dbReference type="Gene3D" id="1.10.10.60">
    <property type="entry name" value="Homeodomain-like"/>
    <property type="match status" value="1"/>
</dbReference>
<dbReference type="KEGG" id="palc:A0T30_06385"/>
<dbReference type="SUPFAM" id="SSF46689">
    <property type="entry name" value="Homeodomain-like"/>
    <property type="match status" value="1"/>
</dbReference>
<dbReference type="InterPro" id="IPR009057">
    <property type="entry name" value="Homeodomain-like_sf"/>
</dbReference>
<dbReference type="RefSeq" id="WP_061903494.1">
    <property type="nucleotide sequence ID" value="NZ_CP014784.1"/>
</dbReference>
<keyword evidence="2" id="KW-0238">DNA-binding</keyword>
<dbReference type="InterPro" id="IPR032687">
    <property type="entry name" value="AraC-type_N"/>
</dbReference>
<dbReference type="EMBL" id="QJRX01000002">
    <property type="protein sequence ID" value="PYC28386.1"/>
    <property type="molecule type" value="Genomic_DNA"/>
</dbReference>
<evidence type="ECO:0000313" key="4">
    <source>
        <dbReference type="EMBL" id="PYC28386.1"/>
    </source>
</evidence>
<dbReference type="GeneID" id="42929404"/>
<dbReference type="GO" id="GO:0000976">
    <property type="term" value="F:transcription cis-regulatory region binding"/>
    <property type="evidence" value="ECO:0007669"/>
    <property type="project" value="TreeGrafter"/>
</dbReference>
<organism evidence="4 5">
    <name type="scientific">Aquipseudomonas alcaligenes</name>
    <name type="common">Pseudomonas alcaligenes</name>
    <dbReference type="NCBI Taxonomy" id="43263"/>
    <lineage>
        <taxon>Bacteria</taxon>
        <taxon>Pseudomonadati</taxon>
        <taxon>Pseudomonadota</taxon>
        <taxon>Gammaproteobacteria</taxon>
        <taxon>Pseudomonadales</taxon>
        <taxon>Pseudomonadaceae</taxon>
        <taxon>Aquipseudomonas</taxon>
    </lineage>
</organism>
<keyword evidence="1" id="KW-0805">Transcription regulation</keyword>
<dbReference type="Proteomes" id="UP000248146">
    <property type="component" value="Unassembled WGS sequence"/>
</dbReference>
<dbReference type="SMART" id="SM00342">
    <property type="entry name" value="HTH_ARAC"/>
    <property type="match status" value="1"/>
</dbReference>
<dbReference type="PANTHER" id="PTHR47894">
    <property type="entry name" value="HTH-TYPE TRANSCRIPTIONAL REGULATOR GADX"/>
    <property type="match status" value="1"/>
</dbReference>
<protein>
    <submittedName>
        <fullName evidence="4">AraC family transcriptional regulator</fullName>
    </submittedName>
</protein>
<dbReference type="GO" id="GO:0005829">
    <property type="term" value="C:cytosol"/>
    <property type="evidence" value="ECO:0007669"/>
    <property type="project" value="TreeGrafter"/>
</dbReference>
<dbReference type="OrthoDB" id="5740883at2"/>
<dbReference type="GO" id="GO:0003700">
    <property type="term" value="F:DNA-binding transcription factor activity"/>
    <property type="evidence" value="ECO:0007669"/>
    <property type="project" value="InterPro"/>
</dbReference>
<gene>
    <name evidence="4" type="ORF">DMO17_04185</name>
</gene>
<dbReference type="PANTHER" id="PTHR47894:SF4">
    <property type="entry name" value="HTH-TYPE TRANSCRIPTIONAL REGULATOR GADX"/>
    <property type="match status" value="1"/>
</dbReference>
<evidence type="ECO:0000256" key="2">
    <source>
        <dbReference type="ARBA" id="ARBA00023125"/>
    </source>
</evidence>
<dbReference type="PROSITE" id="PS01124">
    <property type="entry name" value="HTH_ARAC_FAMILY_2"/>
    <property type="match status" value="1"/>
</dbReference>
<evidence type="ECO:0000313" key="5">
    <source>
        <dbReference type="Proteomes" id="UP000248146"/>
    </source>
</evidence>
<evidence type="ECO:0000256" key="1">
    <source>
        <dbReference type="ARBA" id="ARBA00023015"/>
    </source>
</evidence>
<sequence>MSLNFAHPLASADSPSNLGVLSAAACGLDAFIAQQGGDVDRVFGIAGIDPDLLLHPTLSLSLNNYCKVLEEAASQSGCDNFGLRYGQQFLPRALGLLGYVGLCSHSLEQALQNFARAFPYHQHDTLIRLVDIGECYRFDYQVHHPAILDRRQDAELTMGMALNLVRHALGPDWAPRAVLFEHARPEGWREHQTVFDAPVLFDQPCNALLIPKRDIAGKLMPERDPVLLMLVQDAIVRLGGQQSPQCLVDQARGLVRDALPLGEPSLERVAAGLGLTPAALQRRLREQNLSFSALIDQVRRELALHYLRRRLPVSELAPLLGYSETSAFSRAFRRWFDASPRQWLQMSTA</sequence>
<dbReference type="Pfam" id="PF12625">
    <property type="entry name" value="Arabinose_bd"/>
    <property type="match status" value="1"/>
</dbReference>
<dbReference type="Pfam" id="PF12833">
    <property type="entry name" value="HTH_18"/>
    <property type="match status" value="1"/>
</dbReference>
<keyword evidence="3" id="KW-0804">Transcription</keyword>
<dbReference type="InterPro" id="IPR018060">
    <property type="entry name" value="HTH_AraC"/>
</dbReference>
<comment type="caution">
    <text evidence="4">The sequence shown here is derived from an EMBL/GenBank/DDBJ whole genome shotgun (WGS) entry which is preliminary data.</text>
</comment>